<keyword evidence="8" id="KW-0862">Zinc</keyword>
<evidence type="ECO:0000256" key="8">
    <source>
        <dbReference type="ARBA" id="ARBA00022833"/>
    </source>
</evidence>
<keyword evidence="3 12" id="KW-0121">Carboxypeptidase</keyword>
<dbReference type="SMART" id="SM00631">
    <property type="entry name" value="Zn_pept"/>
    <property type="match status" value="1"/>
</dbReference>
<evidence type="ECO:0000256" key="6">
    <source>
        <dbReference type="ARBA" id="ARBA00022729"/>
    </source>
</evidence>
<comment type="cofactor">
    <cofactor evidence="1">
        <name>Zn(2+)</name>
        <dbReference type="ChEBI" id="CHEBI:29105"/>
    </cofactor>
</comment>
<dbReference type="Proteomes" id="UP001201812">
    <property type="component" value="Unassembled WGS sequence"/>
</dbReference>
<organism evidence="12 13">
    <name type="scientific">Ditylenchus destructor</name>
    <dbReference type="NCBI Taxonomy" id="166010"/>
    <lineage>
        <taxon>Eukaryota</taxon>
        <taxon>Metazoa</taxon>
        <taxon>Ecdysozoa</taxon>
        <taxon>Nematoda</taxon>
        <taxon>Chromadorea</taxon>
        <taxon>Rhabditida</taxon>
        <taxon>Tylenchina</taxon>
        <taxon>Tylenchomorpha</taxon>
        <taxon>Sphaerularioidea</taxon>
        <taxon>Anguinidae</taxon>
        <taxon>Anguininae</taxon>
        <taxon>Ditylenchus</taxon>
    </lineage>
</organism>
<evidence type="ECO:0000256" key="9">
    <source>
        <dbReference type="ARBA" id="ARBA00023049"/>
    </source>
</evidence>
<evidence type="ECO:0000256" key="7">
    <source>
        <dbReference type="ARBA" id="ARBA00022801"/>
    </source>
</evidence>
<dbReference type="GO" id="GO:0006508">
    <property type="term" value="P:proteolysis"/>
    <property type="evidence" value="ECO:0007669"/>
    <property type="project" value="UniProtKB-KW"/>
</dbReference>
<evidence type="ECO:0000256" key="2">
    <source>
        <dbReference type="ARBA" id="ARBA00005988"/>
    </source>
</evidence>
<evidence type="ECO:0000256" key="5">
    <source>
        <dbReference type="ARBA" id="ARBA00022723"/>
    </source>
</evidence>
<evidence type="ECO:0000313" key="13">
    <source>
        <dbReference type="Proteomes" id="UP001201812"/>
    </source>
</evidence>
<dbReference type="PROSITE" id="PS52035">
    <property type="entry name" value="PEPTIDASE_M14"/>
    <property type="match status" value="1"/>
</dbReference>
<dbReference type="GO" id="GO:0004181">
    <property type="term" value="F:metallocarboxypeptidase activity"/>
    <property type="evidence" value="ECO:0007669"/>
    <property type="project" value="InterPro"/>
</dbReference>
<evidence type="ECO:0000259" key="11">
    <source>
        <dbReference type="PROSITE" id="PS52035"/>
    </source>
</evidence>
<evidence type="ECO:0000256" key="10">
    <source>
        <dbReference type="PROSITE-ProRule" id="PRU01379"/>
    </source>
</evidence>
<keyword evidence="7" id="KW-0378">Hydrolase</keyword>
<dbReference type="PANTHER" id="PTHR11705">
    <property type="entry name" value="PROTEASE FAMILY M14 CARBOXYPEPTIDASE A,B"/>
    <property type="match status" value="1"/>
</dbReference>
<feature type="domain" description="Peptidase M14" evidence="11">
    <location>
        <begin position="1"/>
        <end position="249"/>
    </location>
</feature>
<dbReference type="FunFam" id="3.40.630.10:FF:000084">
    <property type="entry name" value="Carboxypeptidase B2"/>
    <property type="match status" value="1"/>
</dbReference>
<dbReference type="GO" id="GO:0008270">
    <property type="term" value="F:zinc ion binding"/>
    <property type="evidence" value="ECO:0007669"/>
    <property type="project" value="InterPro"/>
</dbReference>
<dbReference type="SUPFAM" id="SSF53187">
    <property type="entry name" value="Zn-dependent exopeptidases"/>
    <property type="match status" value="1"/>
</dbReference>
<proteinExistence type="inferred from homology"/>
<evidence type="ECO:0000256" key="4">
    <source>
        <dbReference type="ARBA" id="ARBA00022670"/>
    </source>
</evidence>
<accession>A0AAD4MMK5</accession>
<sequence length="259" mass="29247">MIMNISDIELFGVNCFHAREWIAPAVALQFINHLTREEYKGLLEDIDIYVLPLLNPDGYEYSREVDRMWRKTRSGPRNGCYGADPNRNFPYHWCTTGASHQPCSYQDYCGMKPLSEVECQNLANFLIRNKNTILAYITLHSYGNMIIHPFGDKMNSYPRNVAELKRVGERATAAIANAGGPNYLLGTTMEVIRYTASGASDDFAKSIGIRYSYTMELTDSVYGFLLPSKYINNTARHVIPALMVFAEEVQTIAAQGLQS</sequence>
<keyword evidence="4" id="KW-0645">Protease</keyword>
<feature type="active site" description="Proton donor/acceptor" evidence="10">
    <location>
        <position position="216"/>
    </location>
</feature>
<dbReference type="AlphaFoldDB" id="A0AAD4MMK5"/>
<evidence type="ECO:0000256" key="3">
    <source>
        <dbReference type="ARBA" id="ARBA00022645"/>
    </source>
</evidence>
<dbReference type="Pfam" id="PF00246">
    <property type="entry name" value="Peptidase_M14"/>
    <property type="match status" value="1"/>
</dbReference>
<dbReference type="InterPro" id="IPR000834">
    <property type="entry name" value="Peptidase_M14"/>
</dbReference>
<evidence type="ECO:0000256" key="1">
    <source>
        <dbReference type="ARBA" id="ARBA00001947"/>
    </source>
</evidence>
<keyword evidence="6" id="KW-0732">Signal</keyword>
<dbReference type="PANTHER" id="PTHR11705:SF91">
    <property type="entry name" value="FI01817P-RELATED"/>
    <property type="match status" value="1"/>
</dbReference>
<dbReference type="Gene3D" id="3.40.630.10">
    <property type="entry name" value="Zn peptidases"/>
    <property type="match status" value="1"/>
</dbReference>
<keyword evidence="5" id="KW-0479">Metal-binding</keyword>
<evidence type="ECO:0000313" key="12">
    <source>
        <dbReference type="EMBL" id="KAI1699617.1"/>
    </source>
</evidence>
<comment type="similarity">
    <text evidence="2 10">Belongs to the peptidase M14 family.</text>
</comment>
<dbReference type="GO" id="GO:0005615">
    <property type="term" value="C:extracellular space"/>
    <property type="evidence" value="ECO:0007669"/>
    <property type="project" value="TreeGrafter"/>
</dbReference>
<protein>
    <submittedName>
        <fullName evidence="12">Zinc carboxypeptidase domain-containing protein</fullName>
    </submittedName>
</protein>
<name>A0AAD4MMK5_9BILA</name>
<gene>
    <name evidence="12" type="ORF">DdX_17216</name>
</gene>
<comment type="caution">
    <text evidence="12">The sequence shown here is derived from an EMBL/GenBank/DDBJ whole genome shotgun (WGS) entry which is preliminary data.</text>
</comment>
<keyword evidence="9" id="KW-0482">Metalloprotease</keyword>
<dbReference type="EMBL" id="JAKKPZ010000173">
    <property type="protein sequence ID" value="KAI1699617.1"/>
    <property type="molecule type" value="Genomic_DNA"/>
</dbReference>
<reference evidence="12" key="1">
    <citation type="submission" date="2022-01" db="EMBL/GenBank/DDBJ databases">
        <title>Genome Sequence Resource for Two Populations of Ditylenchus destructor, the Migratory Endoparasitic Phytonematode.</title>
        <authorList>
            <person name="Zhang H."/>
            <person name="Lin R."/>
            <person name="Xie B."/>
        </authorList>
    </citation>
    <scope>NUCLEOTIDE SEQUENCE</scope>
    <source>
        <strain evidence="12">BazhouSP</strain>
    </source>
</reference>
<keyword evidence="13" id="KW-1185">Reference proteome</keyword>